<sequence length="153" mass="16498">MYRTHPSRPAPCSGPVAEPGAESVLECGEAFDVLWVPEPAGRWALRRLIGYRQPALAPGPVALSEDGSACLYLVAPGARDDLPELLDWLEWGGIDLGLRGYGAGDRLARPKVWLHDEHAPAPEVIALLATIAQCCSRRLLRRAVPGQRAESGD</sequence>
<name>A0A941EXS1_9ACTN</name>
<protein>
    <submittedName>
        <fullName evidence="1">Uncharacterized protein</fullName>
    </submittedName>
</protein>
<proteinExistence type="predicted"/>
<accession>A0A941EXS1</accession>
<keyword evidence="2" id="KW-1185">Reference proteome</keyword>
<evidence type="ECO:0000313" key="2">
    <source>
        <dbReference type="Proteomes" id="UP000675781"/>
    </source>
</evidence>
<gene>
    <name evidence="1" type="ORF">KDL01_21725</name>
</gene>
<comment type="caution">
    <text evidence="1">The sequence shown here is derived from an EMBL/GenBank/DDBJ whole genome shotgun (WGS) entry which is preliminary data.</text>
</comment>
<evidence type="ECO:0000313" key="1">
    <source>
        <dbReference type="EMBL" id="MBR7835909.1"/>
    </source>
</evidence>
<dbReference type="AlphaFoldDB" id="A0A941EXS1"/>
<organism evidence="1 2">
    <name type="scientific">Actinospica durhamensis</name>
    <dbReference type="NCBI Taxonomy" id="1508375"/>
    <lineage>
        <taxon>Bacteria</taxon>
        <taxon>Bacillati</taxon>
        <taxon>Actinomycetota</taxon>
        <taxon>Actinomycetes</taxon>
        <taxon>Catenulisporales</taxon>
        <taxon>Actinospicaceae</taxon>
        <taxon>Actinospica</taxon>
    </lineage>
</organism>
<dbReference type="RefSeq" id="WP_212530398.1">
    <property type="nucleotide sequence ID" value="NZ_JAGSOG010000115.1"/>
</dbReference>
<dbReference type="Proteomes" id="UP000675781">
    <property type="component" value="Unassembled WGS sequence"/>
</dbReference>
<dbReference type="EMBL" id="JAGSOG010000115">
    <property type="protein sequence ID" value="MBR7835909.1"/>
    <property type="molecule type" value="Genomic_DNA"/>
</dbReference>
<reference evidence="1" key="1">
    <citation type="submission" date="2021-04" db="EMBL/GenBank/DDBJ databases">
        <title>Genome based classification of Actinospica acidithermotolerans sp. nov., an actinobacterium isolated from an Indonesian hot spring.</title>
        <authorList>
            <person name="Kusuma A.B."/>
            <person name="Putra K.E."/>
            <person name="Nafisah S."/>
            <person name="Loh J."/>
            <person name="Nouioui I."/>
            <person name="Goodfellow M."/>
        </authorList>
    </citation>
    <scope>NUCLEOTIDE SEQUENCE</scope>
    <source>
        <strain evidence="1">CSCA 57</strain>
    </source>
</reference>